<dbReference type="InterPro" id="IPR031325">
    <property type="entry name" value="RHS_repeat"/>
</dbReference>
<feature type="signal peptide" evidence="1">
    <location>
        <begin position="1"/>
        <end position="28"/>
    </location>
</feature>
<organism evidence="2 3">
    <name type="scientific">Candidatus Methylumidiphilus alinenensis</name>
    <dbReference type="NCBI Taxonomy" id="2202197"/>
    <lineage>
        <taxon>Bacteria</taxon>
        <taxon>Pseudomonadati</taxon>
        <taxon>Pseudomonadota</taxon>
        <taxon>Gammaproteobacteria</taxon>
        <taxon>Methylococcales</taxon>
        <taxon>Candidatus Methylumidiphilus</taxon>
    </lineage>
</organism>
<dbReference type="Gene3D" id="2.180.10.10">
    <property type="entry name" value="RHS repeat-associated core"/>
    <property type="match status" value="1"/>
</dbReference>
<keyword evidence="1" id="KW-0732">Signal</keyword>
<sequence length="456" mass="47389">MKIQGKNMVKKAIIIGLCLGLFLRLAFAATPVTFQYHYDEKGQLVTVEDSTGKVLQYVYDPVGNLLATITATQTTKPTITGIVPNTLRQGQSAAVTLSGSALLGARVISPSSALAVGNVQPGKNSVSFNLTAEVAAPLGAQNFNLMTNAGSTGFSITVKPLLPAILVSPSPIVLTNNGNAAPYTLSLANVDDVDHIINLAVSDPNTATVDKTSVTIPAGQTNAVINIQGLAIGNTALNLTSPDLTVRSIPVFVPTSYVGPIDGYAVSVRVVKQTVSNPIVDQKGPFVAPSVRIVKQVALDPPLNQKGPFVAPTVRVVKQVVTDPAVNQKGPFIAPTVRVVKQVAPDPVVDQRGPFIAPSVQVIKQTLVSNPPIGPFVSGSVRVTKQTATSGLSLNPLLAPSVAVQKETAAPVAAASVLTNGPNVANPVSVNATQAVTAKKSVRRLTTTVSKKRKKR</sequence>
<evidence type="ECO:0000313" key="2">
    <source>
        <dbReference type="EMBL" id="PZN76102.1"/>
    </source>
</evidence>
<dbReference type="NCBIfam" id="TIGR01643">
    <property type="entry name" value="YD_repeat_2x"/>
    <property type="match status" value="1"/>
</dbReference>
<proteinExistence type="predicted"/>
<gene>
    <name evidence="2" type="ORF">DM484_17240</name>
</gene>
<dbReference type="Proteomes" id="UP000249396">
    <property type="component" value="Unassembled WGS sequence"/>
</dbReference>
<comment type="caution">
    <text evidence="2">The sequence shown here is derived from an EMBL/GenBank/DDBJ whole genome shotgun (WGS) entry which is preliminary data.</text>
</comment>
<evidence type="ECO:0000256" key="1">
    <source>
        <dbReference type="SAM" id="SignalP"/>
    </source>
</evidence>
<dbReference type="AlphaFoldDB" id="A0A2W4QW63"/>
<protein>
    <submittedName>
        <fullName evidence="2">Uncharacterized protein</fullName>
    </submittedName>
</protein>
<evidence type="ECO:0000313" key="3">
    <source>
        <dbReference type="Proteomes" id="UP000249396"/>
    </source>
</evidence>
<dbReference type="InterPro" id="IPR006530">
    <property type="entry name" value="YD"/>
</dbReference>
<name>A0A2W4QW63_9GAMM</name>
<feature type="chain" id="PRO_5015954072" evidence="1">
    <location>
        <begin position="29"/>
        <end position="456"/>
    </location>
</feature>
<dbReference type="EMBL" id="QJPH01000367">
    <property type="protein sequence ID" value="PZN76102.1"/>
    <property type="molecule type" value="Genomic_DNA"/>
</dbReference>
<reference evidence="2 3" key="1">
    <citation type="journal article" date="2018" name="Aquat. Microb. Ecol.">
        <title>Gammaproteobacterial methanotrophs dominate.</title>
        <authorList>
            <person name="Rissanen A.J."/>
            <person name="Saarenheimo J."/>
            <person name="Tiirola M."/>
            <person name="Peura S."/>
            <person name="Aalto S.L."/>
            <person name="Karvinen A."/>
            <person name="Nykanen H."/>
        </authorList>
    </citation>
    <scope>NUCLEOTIDE SEQUENCE [LARGE SCALE GENOMIC DNA]</scope>
    <source>
        <strain evidence="2">AMbin10</strain>
    </source>
</reference>
<dbReference type="Pfam" id="PF05593">
    <property type="entry name" value="RHS_repeat"/>
    <property type="match status" value="1"/>
</dbReference>
<accession>A0A2W4QW63</accession>